<reference evidence="4 5" key="1">
    <citation type="submission" date="2016-04" db="EMBL/GenBank/DDBJ databases">
        <title>Complete Genome Sequence of Chryseobacterium sp. IHBB 10212.</title>
        <authorList>
            <person name="Pal M."/>
            <person name="Swarnkar M.K."/>
            <person name="Kaushal K."/>
            <person name="Chhibber S."/>
            <person name="Singh A.K."/>
            <person name="Gulati A."/>
        </authorList>
    </citation>
    <scope>NUCLEOTIDE SEQUENCE [LARGE SCALE GENOMIC DNA]</scope>
    <source>
        <strain evidence="4 5">IHBB 10212</strain>
    </source>
</reference>
<dbReference type="InterPro" id="IPR013320">
    <property type="entry name" value="ConA-like_dom_sf"/>
</dbReference>
<dbReference type="InterPro" id="IPR011628">
    <property type="entry name" value="Cleaved_adhesin"/>
</dbReference>
<dbReference type="Pfam" id="PF07675">
    <property type="entry name" value="Cleaved_Adhesin"/>
    <property type="match status" value="1"/>
</dbReference>
<evidence type="ECO:0000313" key="4">
    <source>
        <dbReference type="EMBL" id="ANF52686.1"/>
    </source>
</evidence>
<dbReference type="OrthoDB" id="951108at2"/>
<dbReference type="SUPFAM" id="SSF49899">
    <property type="entry name" value="Concanavalin A-like lectins/glucanases"/>
    <property type="match status" value="1"/>
</dbReference>
<dbReference type="InterPro" id="IPR026444">
    <property type="entry name" value="Secre_tail"/>
</dbReference>
<gene>
    <name evidence="4" type="ORF">A0O34_20170</name>
</gene>
<dbReference type="CDD" id="cd00063">
    <property type="entry name" value="FN3"/>
    <property type="match status" value="1"/>
</dbReference>
<dbReference type="STRING" id="1685010.A0O34_20170"/>
<dbReference type="RefSeq" id="WP_066758714.1">
    <property type="nucleotide sequence ID" value="NZ_CP015199.1"/>
</dbReference>
<dbReference type="Proteomes" id="UP000077824">
    <property type="component" value="Chromosome"/>
</dbReference>
<keyword evidence="1 2" id="KW-0732">Signal</keyword>
<organism evidence="4 5">
    <name type="scientific">Chryseobacterium glaciei</name>
    <dbReference type="NCBI Taxonomy" id="1685010"/>
    <lineage>
        <taxon>Bacteria</taxon>
        <taxon>Pseudomonadati</taxon>
        <taxon>Bacteroidota</taxon>
        <taxon>Flavobacteriia</taxon>
        <taxon>Flavobacteriales</taxon>
        <taxon>Weeksellaceae</taxon>
        <taxon>Chryseobacterium group</taxon>
        <taxon>Chryseobacterium</taxon>
    </lineage>
</organism>
<dbReference type="Gene3D" id="2.60.120.200">
    <property type="match status" value="2"/>
</dbReference>
<keyword evidence="5" id="KW-1185">Reference proteome</keyword>
<dbReference type="SMART" id="SM00060">
    <property type="entry name" value="FN3"/>
    <property type="match status" value="1"/>
</dbReference>
<dbReference type="KEGG" id="chh:A0O34_20170"/>
<evidence type="ECO:0000259" key="3">
    <source>
        <dbReference type="PROSITE" id="PS50853"/>
    </source>
</evidence>
<proteinExistence type="predicted"/>
<dbReference type="NCBIfam" id="TIGR04183">
    <property type="entry name" value="Por_Secre_tail"/>
    <property type="match status" value="1"/>
</dbReference>
<protein>
    <recommendedName>
        <fullName evidence="3">Fibronectin type-III domain-containing protein</fullName>
    </recommendedName>
</protein>
<dbReference type="SUPFAM" id="SSF49265">
    <property type="entry name" value="Fibronectin type III"/>
    <property type="match status" value="1"/>
</dbReference>
<evidence type="ECO:0000256" key="1">
    <source>
        <dbReference type="ARBA" id="ARBA00022729"/>
    </source>
</evidence>
<dbReference type="GO" id="GO:0004553">
    <property type="term" value="F:hydrolase activity, hydrolyzing O-glycosyl compounds"/>
    <property type="evidence" value="ECO:0007669"/>
    <property type="project" value="UniProtKB-ARBA"/>
</dbReference>
<sequence length="517" mass="55709">MKKQLLLALFAIPVIANAQFFQNFEASTSIPTGWTALNGGDTNTWEIIDYTGGSITAYSGARTASIRYNSDAHDDYLVTPAITVTAGVSDYLSFYARSRDPLYPETISLKISTTTPTAAAFTNTLAATVAPSSGPDFYRYSYDLSAYIGQTIYIGFYSATTDLFYFDIDDVLNGPKPACDIPSSIVVNGVTSNSANISWTASATPGATYQIEYGPTGFTQGTGTIANSGTAFATLPSLTPSTAYQFYVRSNCAANGFSTWSTAQSFTTTCAPLATFPYTENFDNATIPSCWGNEAVSGAGVATWTYVTTNGNSSIMPKSAPRMAEFRTEEAGEKAKLLLPPLNISALANPELRFSLANVNWFGDIDELRVFYKANPNDAWTQVGSSYTTENAAWLDVSIPLPNKSANYLIALEGTSNWARGIDVDNVSVVDTSATLAVNDVAKNNGVKIYPNPVKDVLNINTDKKVSSIEIFSLTGQLVRKLDNNSKQVNVSDLKKGVYLLRVKSEGKDESFKIVKD</sequence>
<dbReference type="Pfam" id="PF00041">
    <property type="entry name" value="fn3"/>
    <property type="match status" value="1"/>
</dbReference>
<feature type="chain" id="PRO_5008004094" description="Fibronectin type-III domain-containing protein" evidence="2">
    <location>
        <begin position="19"/>
        <end position="517"/>
    </location>
</feature>
<dbReference type="NCBIfam" id="NF038128">
    <property type="entry name" value="choice_anch_J"/>
    <property type="match status" value="1"/>
</dbReference>
<dbReference type="GO" id="GO:0005975">
    <property type="term" value="P:carbohydrate metabolic process"/>
    <property type="evidence" value="ECO:0007669"/>
    <property type="project" value="UniProtKB-ARBA"/>
</dbReference>
<feature type="signal peptide" evidence="2">
    <location>
        <begin position="1"/>
        <end position="18"/>
    </location>
</feature>
<feature type="domain" description="Fibronectin type-III" evidence="3">
    <location>
        <begin position="181"/>
        <end position="272"/>
    </location>
</feature>
<dbReference type="PROSITE" id="PS50853">
    <property type="entry name" value="FN3"/>
    <property type="match status" value="1"/>
</dbReference>
<dbReference type="InterPro" id="IPR013783">
    <property type="entry name" value="Ig-like_fold"/>
</dbReference>
<dbReference type="Pfam" id="PF18962">
    <property type="entry name" value="Por_Secre_tail"/>
    <property type="match status" value="1"/>
</dbReference>
<accession>A0A172Y0Q1</accession>
<evidence type="ECO:0000256" key="2">
    <source>
        <dbReference type="SAM" id="SignalP"/>
    </source>
</evidence>
<dbReference type="InterPro" id="IPR036116">
    <property type="entry name" value="FN3_sf"/>
</dbReference>
<evidence type="ECO:0000313" key="5">
    <source>
        <dbReference type="Proteomes" id="UP000077824"/>
    </source>
</evidence>
<dbReference type="AlphaFoldDB" id="A0A172Y0Q1"/>
<name>A0A172Y0Q1_9FLAO</name>
<dbReference type="InterPro" id="IPR003961">
    <property type="entry name" value="FN3_dom"/>
</dbReference>
<dbReference type="Gene3D" id="2.60.40.10">
    <property type="entry name" value="Immunoglobulins"/>
    <property type="match status" value="1"/>
</dbReference>
<dbReference type="EMBL" id="CP015199">
    <property type="protein sequence ID" value="ANF52686.1"/>
    <property type="molecule type" value="Genomic_DNA"/>
</dbReference>